<sequence>MELSPIQYFTISIIPVLLAITVHEAAHGYAAKHFGDKTAYFLGRITLNPIKHIDPVGTVVIPGMLLLLSAPFLFGWAKPVPVNFSNLNNPKKDMMWVALAGPASNLVMAIIWAITLGLFKSSGASYALFIIGMAQVGIMINLVLMLLNLLPIPPLDGGRMAVSLLPAPWSYKLASIERYGMFILIFLIVSGLLSAILLPLLRFFQGTLIGIFV</sequence>
<name>A0A0H4JAB6_9PROT</name>
<dbReference type="PANTHER" id="PTHR35864:SF1">
    <property type="entry name" value="ZINC METALLOPROTEASE YWHC-RELATED"/>
    <property type="match status" value="1"/>
</dbReference>
<dbReference type="OrthoDB" id="9800627at2"/>
<evidence type="ECO:0000256" key="11">
    <source>
        <dbReference type="ARBA" id="ARBA00023049"/>
    </source>
</evidence>
<dbReference type="EMBL" id="CP011002">
    <property type="protein sequence ID" value="AKO65442.1"/>
    <property type="molecule type" value="Genomic_DNA"/>
</dbReference>
<keyword evidence="9" id="KW-0862">Zinc</keyword>
<accession>A0A0H4JAB6</accession>
<dbReference type="GO" id="GO:0005886">
    <property type="term" value="C:plasma membrane"/>
    <property type="evidence" value="ECO:0007669"/>
    <property type="project" value="UniProtKB-SubCell"/>
</dbReference>
<dbReference type="PANTHER" id="PTHR35864">
    <property type="entry name" value="ZINC METALLOPROTEASE MJ0611-RELATED"/>
    <property type="match status" value="1"/>
</dbReference>
<keyword evidence="10 13" id="KW-1133">Transmembrane helix</keyword>
<feature type="transmembrane region" description="Helical" evidence="13">
    <location>
        <begin position="126"/>
        <end position="150"/>
    </location>
</feature>
<gene>
    <name evidence="15" type="ORF">VI33_01395</name>
</gene>
<comment type="subcellular location">
    <subcellularLocation>
        <location evidence="2">Cell membrane</location>
        <topology evidence="2">Multi-pass membrane protein</topology>
    </subcellularLocation>
</comment>
<keyword evidence="6 13" id="KW-0812">Transmembrane</keyword>
<evidence type="ECO:0000256" key="4">
    <source>
        <dbReference type="ARBA" id="ARBA00022475"/>
    </source>
</evidence>
<feature type="transmembrane region" description="Helical" evidence="13">
    <location>
        <begin position="179"/>
        <end position="201"/>
    </location>
</feature>
<evidence type="ECO:0000256" key="1">
    <source>
        <dbReference type="ARBA" id="ARBA00001947"/>
    </source>
</evidence>
<dbReference type="Proteomes" id="UP000066549">
    <property type="component" value="Chromosome"/>
</dbReference>
<reference evidence="15 16" key="1">
    <citation type="submission" date="2015-03" db="EMBL/GenBank/DDBJ databases">
        <title>Comparative analysis of the OM43 clade including a novel species from Red Sea uncovers genomic and metabolic diversity among marine methylotrophs.</title>
        <authorList>
            <person name="Jimenez-Infante F."/>
            <person name="Ngugi D.K."/>
            <person name="Vinu M."/>
            <person name="Alam I."/>
            <person name="Kamau A."/>
            <person name="Blom J."/>
            <person name="Bajic V.B."/>
            <person name="Stingl U."/>
        </authorList>
    </citation>
    <scope>NUCLEOTIDE SEQUENCE [LARGE SCALE GENOMIC DNA]</scope>
    <source>
        <strain evidence="15 16">MBRSH7</strain>
    </source>
</reference>
<keyword evidence="12 13" id="KW-0472">Membrane</keyword>
<evidence type="ECO:0000256" key="8">
    <source>
        <dbReference type="ARBA" id="ARBA00022801"/>
    </source>
</evidence>
<dbReference type="AlphaFoldDB" id="A0A0H4JAB6"/>
<evidence type="ECO:0000313" key="16">
    <source>
        <dbReference type="Proteomes" id="UP000066549"/>
    </source>
</evidence>
<keyword evidence="7" id="KW-0479">Metal-binding</keyword>
<evidence type="ECO:0000256" key="13">
    <source>
        <dbReference type="SAM" id="Phobius"/>
    </source>
</evidence>
<comment type="similarity">
    <text evidence="3">Belongs to the peptidase M50B family.</text>
</comment>
<evidence type="ECO:0000259" key="14">
    <source>
        <dbReference type="Pfam" id="PF02163"/>
    </source>
</evidence>
<dbReference type="GO" id="GO:0008237">
    <property type="term" value="F:metallopeptidase activity"/>
    <property type="evidence" value="ECO:0007669"/>
    <property type="project" value="UniProtKB-KW"/>
</dbReference>
<proteinExistence type="inferred from homology"/>
<feature type="transmembrane region" description="Helical" evidence="13">
    <location>
        <begin position="52"/>
        <end position="74"/>
    </location>
</feature>
<dbReference type="Pfam" id="PF02163">
    <property type="entry name" value="Peptidase_M50"/>
    <property type="match status" value="1"/>
</dbReference>
<dbReference type="CDD" id="cd06158">
    <property type="entry name" value="S2P-M50_like_1"/>
    <property type="match status" value="1"/>
</dbReference>
<keyword evidence="8" id="KW-0378">Hydrolase</keyword>
<evidence type="ECO:0000313" key="15">
    <source>
        <dbReference type="EMBL" id="AKO65442.1"/>
    </source>
</evidence>
<evidence type="ECO:0000256" key="9">
    <source>
        <dbReference type="ARBA" id="ARBA00022833"/>
    </source>
</evidence>
<keyword evidence="16" id="KW-1185">Reference proteome</keyword>
<organism evidence="15 16">
    <name type="scientific">Methylophilales bacterium MBRS-H7</name>
    <dbReference type="NCBI Taxonomy" id="1623450"/>
    <lineage>
        <taxon>Bacteria</taxon>
        <taxon>Pseudomonadati</taxon>
        <taxon>Pseudomonadota</taxon>
        <taxon>Betaproteobacteria</taxon>
        <taxon>Nitrosomonadales</taxon>
        <taxon>OM43 clade</taxon>
    </lineage>
</organism>
<dbReference type="InterPro" id="IPR008915">
    <property type="entry name" value="Peptidase_M50"/>
</dbReference>
<feature type="transmembrane region" description="Helical" evidence="13">
    <location>
        <begin position="6"/>
        <end position="31"/>
    </location>
</feature>
<keyword evidence="11" id="KW-0482">Metalloprotease</keyword>
<evidence type="ECO:0000256" key="7">
    <source>
        <dbReference type="ARBA" id="ARBA00022723"/>
    </source>
</evidence>
<evidence type="ECO:0000256" key="12">
    <source>
        <dbReference type="ARBA" id="ARBA00023136"/>
    </source>
</evidence>
<feature type="transmembrane region" description="Helical" evidence="13">
    <location>
        <begin position="94"/>
        <end position="119"/>
    </location>
</feature>
<keyword evidence="4" id="KW-1003">Cell membrane</keyword>
<dbReference type="PATRIC" id="fig|1623450.3.peg.277"/>
<evidence type="ECO:0000256" key="6">
    <source>
        <dbReference type="ARBA" id="ARBA00022692"/>
    </source>
</evidence>
<evidence type="ECO:0000256" key="2">
    <source>
        <dbReference type="ARBA" id="ARBA00004651"/>
    </source>
</evidence>
<keyword evidence="5" id="KW-0645">Protease</keyword>
<feature type="domain" description="Peptidase M50" evidence="14">
    <location>
        <begin position="125"/>
        <end position="185"/>
    </location>
</feature>
<comment type="cofactor">
    <cofactor evidence="1">
        <name>Zn(2+)</name>
        <dbReference type="ChEBI" id="CHEBI:29105"/>
    </cofactor>
</comment>
<dbReference type="GO" id="GO:0046872">
    <property type="term" value="F:metal ion binding"/>
    <property type="evidence" value="ECO:0007669"/>
    <property type="project" value="UniProtKB-KW"/>
</dbReference>
<protein>
    <submittedName>
        <fullName evidence="15">Peptidase M50</fullName>
    </submittedName>
</protein>
<evidence type="ECO:0000256" key="5">
    <source>
        <dbReference type="ARBA" id="ARBA00022670"/>
    </source>
</evidence>
<dbReference type="GO" id="GO:0006508">
    <property type="term" value="P:proteolysis"/>
    <property type="evidence" value="ECO:0007669"/>
    <property type="project" value="UniProtKB-KW"/>
</dbReference>
<dbReference type="InterPro" id="IPR044537">
    <property type="entry name" value="Rip2-like"/>
</dbReference>
<evidence type="ECO:0000256" key="3">
    <source>
        <dbReference type="ARBA" id="ARBA00007931"/>
    </source>
</evidence>
<evidence type="ECO:0000256" key="10">
    <source>
        <dbReference type="ARBA" id="ARBA00022989"/>
    </source>
</evidence>
<dbReference type="InterPro" id="IPR052348">
    <property type="entry name" value="Metallopeptidase_M50B"/>
</dbReference>